<feature type="region of interest" description="Disordered" evidence="1">
    <location>
        <begin position="1"/>
        <end position="25"/>
    </location>
</feature>
<dbReference type="EMBL" id="BQKI01000008">
    <property type="protein sequence ID" value="GJN00245.1"/>
    <property type="molecule type" value="Genomic_DNA"/>
</dbReference>
<evidence type="ECO:0000313" key="5">
    <source>
        <dbReference type="Proteomes" id="UP001054889"/>
    </source>
</evidence>
<evidence type="ECO:0000313" key="4">
    <source>
        <dbReference type="EMBL" id="GJN00477.1"/>
    </source>
</evidence>
<dbReference type="SMART" id="SM00767">
    <property type="entry name" value="DCD"/>
    <property type="match status" value="1"/>
</dbReference>
<feature type="domain" description="DCD" evidence="2">
    <location>
        <begin position="250"/>
        <end position="381"/>
    </location>
</feature>
<dbReference type="EMBL" id="BQKI01000008">
    <property type="protein sequence ID" value="GJN00477.1"/>
    <property type="molecule type" value="Genomic_DNA"/>
</dbReference>
<dbReference type="PANTHER" id="PTHR46444:SF4">
    <property type="entry name" value="OS06G0227200 PROTEIN"/>
    <property type="match status" value="1"/>
</dbReference>
<reference evidence="4" key="2">
    <citation type="submission" date="2021-12" db="EMBL/GenBank/DDBJ databases">
        <title>Resequencing data analysis of finger millet.</title>
        <authorList>
            <person name="Hatakeyama M."/>
            <person name="Aluri S."/>
            <person name="Balachadran M.T."/>
            <person name="Sivarajan S.R."/>
            <person name="Poveda L."/>
            <person name="Shimizu-Inatsugi R."/>
            <person name="Schlapbach R."/>
            <person name="Sreeman S.M."/>
            <person name="Shimizu K.K."/>
        </authorList>
    </citation>
    <scope>NUCLEOTIDE SEQUENCE</scope>
</reference>
<evidence type="ECO:0000256" key="1">
    <source>
        <dbReference type="SAM" id="MobiDB-lite"/>
    </source>
</evidence>
<dbReference type="Pfam" id="PF10539">
    <property type="entry name" value="Dev_Cell_Death"/>
    <property type="match status" value="1"/>
</dbReference>
<protein>
    <recommendedName>
        <fullName evidence="2">DCD domain-containing protein</fullName>
    </recommendedName>
</protein>
<accession>A0AAV5CRH5</accession>
<evidence type="ECO:0000259" key="2">
    <source>
        <dbReference type="PROSITE" id="PS51222"/>
    </source>
</evidence>
<feature type="compositionally biased region" description="Basic and acidic residues" evidence="1">
    <location>
        <begin position="230"/>
        <end position="248"/>
    </location>
</feature>
<dbReference type="PANTHER" id="PTHR46444">
    <property type="entry name" value="DCD (DEVELOPMENT AND CELL DEATH) DOMAIN PROTEIN-RELATED"/>
    <property type="match status" value="1"/>
</dbReference>
<reference evidence="4" key="1">
    <citation type="journal article" date="2018" name="DNA Res.">
        <title>Multiple hybrid de novo genome assembly of finger millet, an orphan allotetraploid crop.</title>
        <authorList>
            <person name="Hatakeyama M."/>
            <person name="Aluri S."/>
            <person name="Balachadran M.T."/>
            <person name="Sivarajan S.R."/>
            <person name="Patrignani A."/>
            <person name="Gruter S."/>
            <person name="Poveda L."/>
            <person name="Shimizu-Inatsugi R."/>
            <person name="Baeten J."/>
            <person name="Francoijs K.J."/>
            <person name="Nataraja K.N."/>
            <person name="Reddy Y.A.N."/>
            <person name="Phadnis S."/>
            <person name="Ravikumar R.L."/>
            <person name="Schlapbach R."/>
            <person name="Sreeman S.M."/>
            <person name="Shimizu K.K."/>
        </authorList>
    </citation>
    <scope>NUCLEOTIDE SEQUENCE</scope>
</reference>
<organism evidence="4 5">
    <name type="scientific">Eleusine coracana subsp. coracana</name>
    <dbReference type="NCBI Taxonomy" id="191504"/>
    <lineage>
        <taxon>Eukaryota</taxon>
        <taxon>Viridiplantae</taxon>
        <taxon>Streptophyta</taxon>
        <taxon>Embryophyta</taxon>
        <taxon>Tracheophyta</taxon>
        <taxon>Spermatophyta</taxon>
        <taxon>Magnoliopsida</taxon>
        <taxon>Liliopsida</taxon>
        <taxon>Poales</taxon>
        <taxon>Poaceae</taxon>
        <taxon>PACMAD clade</taxon>
        <taxon>Chloridoideae</taxon>
        <taxon>Cynodonteae</taxon>
        <taxon>Eleusininae</taxon>
        <taxon>Eleusine</taxon>
    </lineage>
</organism>
<dbReference type="AlphaFoldDB" id="A0AAV5CRH5"/>
<dbReference type="PROSITE" id="PS51222">
    <property type="entry name" value="DCD"/>
    <property type="match status" value="1"/>
</dbReference>
<dbReference type="Proteomes" id="UP001054889">
    <property type="component" value="Unassembled WGS sequence"/>
</dbReference>
<proteinExistence type="predicted"/>
<comment type="caution">
    <text evidence="4">The sequence shown here is derived from an EMBL/GenBank/DDBJ whole genome shotgun (WGS) entry which is preliminary data.</text>
</comment>
<sequence length="640" mass="69993">MWGLGVARRGGAHEGDVDDTPVEPLSPALACTLSEDECRRRRDIVRHGDAKTSTPSLSGNSTESSIQAAAMVKEPNGVAEAMGDPASAGASAVVEPSKVNASSPGLVKTSQFKKRKAVRVKKTVAAAAAANKVALMSASTVGGDALASGSMPQPAEISEASPVAQAPKPATDAEGSLPAPMPANAQASASAAKKNPADIDAGAAATSSKGKGMSTGNSGGDRKMKNRKERVKERMMNAKGRDKKEGSGGKRGGGFIFMCNQQTKQECYQKRLFGLPNGKIGMVKKIRPGTKLFLYDFDLKLLYGVYKAASNGGLNLVQEAFRGKFPAQVKFKIDRDCSLFGRVQRLIALFKPANVPQSVPNNRLDERRHNEERRQPYHFKERKRSLPIEELRQPRFDEQRHPSAIHVPVEDPYRAPRFAPLPVESRLGRSLDDHHIYYEPVHLAPEPRHIPLAIDSRHVPLVLERQPVHSVSEPRHVPSAYYRTLAPSDDLYYQSVADLGPERFADITAERTARDPIIPRDRPALPVELSARTEHLEEHYRTGGTHGAHVEELYHPREHTVRADRMGISTRADRLEEMYHSEQLAARAVGLPRHPTYITSAYETHRAYAEPSQRSYSARANASGGPVSSLYSFSGGPVYR</sequence>
<feature type="region of interest" description="Disordered" evidence="1">
    <location>
        <begin position="145"/>
        <end position="251"/>
    </location>
</feature>
<feature type="region of interest" description="Disordered" evidence="1">
    <location>
        <begin position="44"/>
        <end position="66"/>
    </location>
</feature>
<name>A0AAV5CRH5_ELECO</name>
<feature type="compositionally biased region" description="Low complexity" evidence="1">
    <location>
        <begin position="182"/>
        <end position="194"/>
    </location>
</feature>
<dbReference type="InterPro" id="IPR013989">
    <property type="entry name" value="Dev_and_cell_death_domain"/>
</dbReference>
<keyword evidence="5" id="KW-1185">Reference proteome</keyword>
<feature type="compositionally biased region" description="Polar residues" evidence="1">
    <location>
        <begin position="51"/>
        <end position="66"/>
    </location>
</feature>
<evidence type="ECO:0000313" key="3">
    <source>
        <dbReference type="EMBL" id="GJN00245.1"/>
    </source>
</evidence>
<feature type="compositionally biased region" description="Low complexity" evidence="1">
    <location>
        <begin position="201"/>
        <end position="212"/>
    </location>
</feature>
<gene>
    <name evidence="4" type="primary">ga17661</name>
    <name evidence="3" type="synonym">ga17414</name>
    <name evidence="3" type="ORF">PR202_ga17414</name>
    <name evidence="4" type="ORF">PR202_ga17661</name>
</gene>